<evidence type="ECO:0000256" key="1">
    <source>
        <dbReference type="SAM" id="MobiDB-lite"/>
    </source>
</evidence>
<name>W7BXR3_9LIST</name>
<dbReference type="AlphaFoldDB" id="W7BXR3"/>
<dbReference type="Gene3D" id="1.10.10.60">
    <property type="entry name" value="Homeodomain-like"/>
    <property type="match status" value="1"/>
</dbReference>
<reference evidence="2 3" key="1">
    <citation type="journal article" date="2014" name="Int. J. Syst. Evol. Microbiol.">
        <title>Listeria floridensis sp. nov., Listeria aquatica sp. nov., Listeria cornellensis sp. nov., Listeria riparia sp. nov. and Listeria grandensis sp. nov., from agricultural and natural environments.</title>
        <authorList>
            <person name="den Bakker H.C."/>
            <person name="Warchocki S."/>
            <person name="Wright E.M."/>
            <person name="Allred A.F."/>
            <person name="Ahlstrom C."/>
            <person name="Manuel C.S."/>
            <person name="Stasiewicz M.J."/>
            <person name="Burrell A."/>
            <person name="Roof S."/>
            <person name="Strawn L."/>
            <person name="Fortes E.D."/>
            <person name="Nightingale K.K."/>
            <person name="Kephart D."/>
            <person name="Wiedmann M."/>
        </authorList>
    </citation>
    <scope>NUCLEOTIDE SEQUENCE [LARGE SCALE GENOMIC DNA]</scope>
    <source>
        <strain evidence="3">FSL F6-969</strain>
    </source>
</reference>
<dbReference type="SUPFAM" id="SSF46689">
    <property type="entry name" value="Homeodomain-like"/>
    <property type="match status" value="1"/>
</dbReference>
<dbReference type="PATRIC" id="fig|1265820.5.peg.2516"/>
<dbReference type="Proteomes" id="UP000019254">
    <property type="component" value="Unassembled WGS sequence"/>
</dbReference>
<gene>
    <name evidence="2" type="ORF">PCORN_12732</name>
</gene>
<organism evidence="2 3">
    <name type="scientific">Listeria cornellensis FSL F6-0969</name>
    <dbReference type="NCBI Taxonomy" id="1265820"/>
    <lineage>
        <taxon>Bacteria</taxon>
        <taxon>Bacillati</taxon>
        <taxon>Bacillota</taxon>
        <taxon>Bacilli</taxon>
        <taxon>Bacillales</taxon>
        <taxon>Listeriaceae</taxon>
        <taxon>Listeria</taxon>
    </lineage>
</organism>
<evidence type="ECO:0000313" key="2">
    <source>
        <dbReference type="EMBL" id="EUJ28171.1"/>
    </source>
</evidence>
<protein>
    <submittedName>
        <fullName evidence="2">Transposase IS3/IS911 family protein</fullName>
    </submittedName>
</protein>
<accession>W7BXR3</accession>
<dbReference type="GO" id="GO:0003677">
    <property type="term" value="F:DNA binding"/>
    <property type="evidence" value="ECO:0007669"/>
    <property type="project" value="InterPro"/>
</dbReference>
<dbReference type="RefSeq" id="WP_051999404.1">
    <property type="nucleotide sequence ID" value="NZ_AODE01000023.1"/>
</dbReference>
<dbReference type="OrthoDB" id="9781005at2"/>
<comment type="caution">
    <text evidence="2">The sequence shown here is derived from an EMBL/GenBank/DDBJ whole genome shotgun (WGS) entry which is preliminary data.</text>
</comment>
<dbReference type="STRING" id="1265820.PCORN_12732"/>
<dbReference type="GO" id="GO:0004803">
    <property type="term" value="F:transposase activity"/>
    <property type="evidence" value="ECO:0007669"/>
    <property type="project" value="InterPro"/>
</dbReference>
<feature type="compositionally biased region" description="Basic and acidic residues" evidence="1">
    <location>
        <begin position="132"/>
        <end position="144"/>
    </location>
</feature>
<keyword evidence="3" id="KW-1185">Reference proteome</keyword>
<dbReference type="GO" id="GO:0006313">
    <property type="term" value="P:DNA transposition"/>
    <property type="evidence" value="ECO:0007669"/>
    <property type="project" value="InterPro"/>
</dbReference>
<feature type="region of interest" description="Disordered" evidence="1">
    <location>
        <begin position="132"/>
        <end position="152"/>
    </location>
</feature>
<dbReference type="EMBL" id="AODE01000023">
    <property type="protein sequence ID" value="EUJ28171.1"/>
    <property type="molecule type" value="Genomic_DNA"/>
</dbReference>
<proteinExistence type="predicted"/>
<sequence length="152" mass="17783">MKKIGEWDTTFKETIVELYEAGTSVQSLSEDYGIAKSTIYTWIKSRQVKEVIENRPELATEHVELQKGIQRLKEENDILKKVHQHLYGQTGELSTQKKVAWVDQHWKRHPMKALLKRIGLAKATYYEIQAKNHERTGKSAESKRKSYYSTFL</sequence>
<evidence type="ECO:0000313" key="3">
    <source>
        <dbReference type="Proteomes" id="UP000019254"/>
    </source>
</evidence>
<dbReference type="Pfam" id="PF01527">
    <property type="entry name" value="HTH_Tnp_1"/>
    <property type="match status" value="1"/>
</dbReference>
<dbReference type="InterPro" id="IPR009057">
    <property type="entry name" value="Homeodomain-like_sf"/>
</dbReference>
<dbReference type="InterPro" id="IPR002514">
    <property type="entry name" value="Transposase_8"/>
</dbReference>